<keyword evidence="3" id="KW-0677">Repeat</keyword>
<accession>A0A2G9HYM7</accession>
<dbReference type="Pfam" id="PF00931">
    <property type="entry name" value="NB-ARC"/>
    <property type="match status" value="1"/>
</dbReference>
<dbReference type="InterPro" id="IPR057135">
    <property type="entry name" value="At4g27190-like_LRR"/>
</dbReference>
<comment type="similarity">
    <text evidence="1">Belongs to the disease resistance NB-LRR family.</text>
</comment>
<feature type="domain" description="Disease resistance protein At4g27190-like leucine-rich repeats" evidence="8">
    <location>
        <begin position="817"/>
        <end position="891"/>
    </location>
</feature>
<dbReference type="OrthoDB" id="736010at2759"/>
<evidence type="ECO:0000256" key="5">
    <source>
        <dbReference type="ARBA" id="ARBA00022821"/>
    </source>
</evidence>
<dbReference type="AlphaFoldDB" id="A0A2G9HYM7"/>
<dbReference type="PROSITE" id="PS51450">
    <property type="entry name" value="LRR"/>
    <property type="match status" value="1"/>
</dbReference>
<dbReference type="SUPFAM" id="SSF52540">
    <property type="entry name" value="P-loop containing nucleoside triphosphate hydrolases"/>
    <property type="match status" value="1"/>
</dbReference>
<dbReference type="GO" id="GO:0005524">
    <property type="term" value="F:ATP binding"/>
    <property type="evidence" value="ECO:0007669"/>
    <property type="project" value="UniProtKB-KW"/>
</dbReference>
<evidence type="ECO:0000259" key="7">
    <source>
        <dbReference type="Pfam" id="PF00931"/>
    </source>
</evidence>
<proteinExistence type="inferred from homology"/>
<dbReference type="FunFam" id="1.10.8.430:FF:000003">
    <property type="entry name" value="Probable disease resistance protein At5g66910"/>
    <property type="match status" value="1"/>
</dbReference>
<keyword evidence="2" id="KW-0433">Leucine-rich repeat</keyword>
<dbReference type="PANTHER" id="PTHR33463:SF187">
    <property type="entry name" value="AND NB-ARC DOMAIN DISEASE RESISTANCE PROTEIN, PUTATIVE-RELATED"/>
    <property type="match status" value="1"/>
</dbReference>
<dbReference type="GO" id="GO:0043531">
    <property type="term" value="F:ADP binding"/>
    <property type="evidence" value="ECO:0007669"/>
    <property type="project" value="InterPro"/>
</dbReference>
<dbReference type="InterPro" id="IPR042197">
    <property type="entry name" value="Apaf_helical"/>
</dbReference>
<dbReference type="InterPro" id="IPR058922">
    <property type="entry name" value="WHD_DRP"/>
</dbReference>
<keyword evidence="5" id="KW-0611">Plant defense</keyword>
<evidence type="ECO:0000256" key="6">
    <source>
        <dbReference type="ARBA" id="ARBA00022840"/>
    </source>
</evidence>
<dbReference type="FunFam" id="3.40.50.300:FF:001091">
    <property type="entry name" value="Probable disease resistance protein At1g61300"/>
    <property type="match status" value="1"/>
</dbReference>
<dbReference type="Pfam" id="PF23559">
    <property type="entry name" value="WHD_DRP"/>
    <property type="match status" value="1"/>
</dbReference>
<keyword evidence="11" id="KW-1185">Reference proteome</keyword>
<dbReference type="Gene3D" id="1.10.8.430">
    <property type="entry name" value="Helical domain of apoptotic protease-activating factors"/>
    <property type="match status" value="1"/>
</dbReference>
<dbReference type="Pfam" id="PF13855">
    <property type="entry name" value="LRR_8"/>
    <property type="match status" value="1"/>
</dbReference>
<dbReference type="SMART" id="SM00369">
    <property type="entry name" value="LRR_TYP"/>
    <property type="match status" value="4"/>
</dbReference>
<keyword evidence="6" id="KW-0067">ATP-binding</keyword>
<reference evidence="11" key="1">
    <citation type="journal article" date="2018" name="Gigascience">
        <title>Genome assembly of the Pink Ipe (Handroanthus impetiginosus, Bignoniaceae), a highly valued, ecologically keystone Neotropical timber forest tree.</title>
        <authorList>
            <person name="Silva-Junior O.B."/>
            <person name="Grattapaglia D."/>
            <person name="Novaes E."/>
            <person name="Collevatti R.G."/>
        </authorList>
    </citation>
    <scope>NUCLEOTIDE SEQUENCE [LARGE SCALE GENOMIC DNA]</scope>
    <source>
        <strain evidence="11">cv. UFG-1</strain>
    </source>
</reference>
<feature type="domain" description="NB-ARC" evidence="7">
    <location>
        <begin position="150"/>
        <end position="311"/>
    </location>
</feature>
<dbReference type="SUPFAM" id="SSF52058">
    <property type="entry name" value="L domain-like"/>
    <property type="match status" value="1"/>
</dbReference>
<dbReference type="InterPro" id="IPR002182">
    <property type="entry name" value="NB-ARC"/>
</dbReference>
<dbReference type="Gene3D" id="3.80.10.10">
    <property type="entry name" value="Ribonuclease Inhibitor"/>
    <property type="match status" value="2"/>
</dbReference>
<feature type="domain" description="Disease resistance protein winged helix" evidence="9">
    <location>
        <begin position="399"/>
        <end position="464"/>
    </location>
</feature>
<dbReference type="STRING" id="429701.A0A2G9HYM7"/>
<dbReference type="InterPro" id="IPR001611">
    <property type="entry name" value="Leu-rich_rpt"/>
</dbReference>
<evidence type="ECO:0000256" key="2">
    <source>
        <dbReference type="ARBA" id="ARBA00022614"/>
    </source>
</evidence>
<protein>
    <submittedName>
        <fullName evidence="10">Apoptotic ATPase</fullName>
    </submittedName>
</protein>
<dbReference type="InterPro" id="IPR003591">
    <property type="entry name" value="Leu-rich_rpt_typical-subtyp"/>
</dbReference>
<evidence type="ECO:0000256" key="3">
    <source>
        <dbReference type="ARBA" id="ARBA00022737"/>
    </source>
</evidence>
<dbReference type="InterPro" id="IPR032675">
    <property type="entry name" value="LRR_dom_sf"/>
</dbReference>
<dbReference type="PANTHER" id="PTHR33463">
    <property type="entry name" value="NB-ARC DOMAIN-CONTAINING PROTEIN-RELATED"/>
    <property type="match status" value="1"/>
</dbReference>
<evidence type="ECO:0000259" key="8">
    <source>
        <dbReference type="Pfam" id="PF23247"/>
    </source>
</evidence>
<dbReference type="PRINTS" id="PR00364">
    <property type="entry name" value="DISEASERSIST"/>
</dbReference>
<comment type="caution">
    <text evidence="10">The sequence shown here is derived from an EMBL/GenBank/DDBJ whole genome shotgun (WGS) entry which is preliminary data.</text>
</comment>
<dbReference type="FunFam" id="1.10.10.10:FF:000322">
    <property type="entry name" value="Probable disease resistance protein At1g63360"/>
    <property type="match status" value="1"/>
</dbReference>
<evidence type="ECO:0000256" key="1">
    <source>
        <dbReference type="ARBA" id="ARBA00008894"/>
    </source>
</evidence>
<evidence type="ECO:0000313" key="11">
    <source>
        <dbReference type="Proteomes" id="UP000231279"/>
    </source>
</evidence>
<dbReference type="EMBL" id="NKXS01000724">
    <property type="protein sequence ID" value="PIN22616.1"/>
    <property type="molecule type" value="Genomic_DNA"/>
</dbReference>
<evidence type="ECO:0000313" key="10">
    <source>
        <dbReference type="EMBL" id="PIN22616.1"/>
    </source>
</evidence>
<dbReference type="InterPro" id="IPR050905">
    <property type="entry name" value="Plant_NBS-LRR"/>
</dbReference>
<sequence length="940" mass="108438">MLNQITDSFFSKLMEKLVDYVFETFMDKKNLESTLETIRNNLISLSDKAFDVEEKIKNAELFCKKKRKREVEEWLKHVNMIKNEFRTLESEVETQGFLRKFINGDQAAQLNAKVHQLVEQGRYFGELVVDVYETRGEALLTTNLFGKGFKENLKRIWNSLKSDNVSSIGIYGMGGVGKTALARHINNMILEKRNEKHVCWITVSQVFSIKKLQEEIAHSIGFNDLSDEDNEDKRAARLHRAIRNNFVLILDDVWENICLQKLGDPLGLEGCKLILTTRSFEVCCQMGCKEKVEVEKLRKDEAWNLFKQKLGQDIALAPEVEEIAKSMVKVCGGLPLGIIVLAGSMRGETSIHVWRNEMEKLRDPNMVQDDKEDEVFKILKYSFDGLDLNHQLCFLYCSLYPEDFSIYKAKLVKRFISEELVDIRKSTQSQLDQGYSILNKLVKVCLLESVSELSVKMHDLVRAMALKITKRKYMVISRFSLKETPSEGEWIKDLEKVSLMHNGIMEIPDGMSPNCPKLTTLILHHNPLKFIPDSFFSRLDNLCFLDLSNTRIEKLPKSLSNMENLKALNLSLCGELVDIPNLGKLKKLRELDLSGTSIKKLPQGMEELVNLRFLLLDSAIFLDILPKGLLLNFPYLQCLRLPYEIKAPIEEIVKLKHLEEFLGGVENVSDFSKYIRYRQTQLTIFRIIVNGGVIKYYGPGFIHEDNKNEVIIYQCDLKYEEAEDMGMLVHDIHFLTLHECKGLSNSLLNDFSRMKKPSSLKVLKISRCTGIEGFLTNKQFLMASQESKSHFLPLWTLEEIKLCGLQNFIGLIHKIGLAEFQNLEKINIGNCHEIEEIIEVREREGLVVSLPKLKELCLWDLPRLKSICNAIMFCGSIEYIRLTGCRELKKLPLHFDPTSHSAPQTLKQILIGKRDREWWESLEWKEPTHNHLLQPMVKFL</sequence>
<keyword evidence="4" id="KW-0547">Nucleotide-binding</keyword>
<gene>
    <name evidence="10" type="ORF">CDL12_04674</name>
</gene>
<dbReference type="InterPro" id="IPR027417">
    <property type="entry name" value="P-loop_NTPase"/>
</dbReference>
<dbReference type="Gene3D" id="3.40.50.300">
    <property type="entry name" value="P-loop containing nucleotide triphosphate hydrolases"/>
    <property type="match status" value="1"/>
</dbReference>
<evidence type="ECO:0000259" key="9">
    <source>
        <dbReference type="Pfam" id="PF23559"/>
    </source>
</evidence>
<evidence type="ECO:0000256" key="4">
    <source>
        <dbReference type="ARBA" id="ARBA00022741"/>
    </source>
</evidence>
<name>A0A2G9HYM7_9LAMI</name>
<dbReference type="Proteomes" id="UP000231279">
    <property type="component" value="Unassembled WGS sequence"/>
</dbReference>
<dbReference type="GO" id="GO:0051607">
    <property type="term" value="P:defense response to virus"/>
    <property type="evidence" value="ECO:0007669"/>
    <property type="project" value="UniProtKB-ARBA"/>
</dbReference>
<dbReference type="Pfam" id="PF23247">
    <property type="entry name" value="LRR_RPS2"/>
    <property type="match status" value="1"/>
</dbReference>
<organism evidence="10 11">
    <name type="scientific">Handroanthus impetiginosus</name>
    <dbReference type="NCBI Taxonomy" id="429701"/>
    <lineage>
        <taxon>Eukaryota</taxon>
        <taxon>Viridiplantae</taxon>
        <taxon>Streptophyta</taxon>
        <taxon>Embryophyta</taxon>
        <taxon>Tracheophyta</taxon>
        <taxon>Spermatophyta</taxon>
        <taxon>Magnoliopsida</taxon>
        <taxon>eudicotyledons</taxon>
        <taxon>Gunneridae</taxon>
        <taxon>Pentapetalae</taxon>
        <taxon>asterids</taxon>
        <taxon>lamiids</taxon>
        <taxon>Lamiales</taxon>
        <taxon>Bignoniaceae</taxon>
        <taxon>Crescentiina</taxon>
        <taxon>Tabebuia alliance</taxon>
        <taxon>Handroanthus</taxon>
    </lineage>
</organism>